<evidence type="ECO:0000313" key="2">
    <source>
        <dbReference type="Proteomes" id="UP001482620"/>
    </source>
</evidence>
<accession>A0ABV0TNP6</accession>
<gene>
    <name evidence="1" type="ORF">ILYODFUR_032554</name>
</gene>
<name>A0ABV0TNP6_9TELE</name>
<proteinExistence type="predicted"/>
<protein>
    <submittedName>
        <fullName evidence="1">Uncharacterized protein</fullName>
    </submittedName>
</protein>
<comment type="caution">
    <text evidence="1">The sequence shown here is derived from an EMBL/GenBank/DDBJ whole genome shotgun (WGS) entry which is preliminary data.</text>
</comment>
<reference evidence="1 2" key="1">
    <citation type="submission" date="2021-06" db="EMBL/GenBank/DDBJ databases">
        <authorList>
            <person name="Palmer J.M."/>
        </authorList>
    </citation>
    <scope>NUCLEOTIDE SEQUENCE [LARGE SCALE GENOMIC DNA]</scope>
    <source>
        <strain evidence="2">if_2019</strain>
        <tissue evidence="1">Muscle</tissue>
    </source>
</reference>
<organism evidence="1 2">
    <name type="scientific">Ilyodon furcidens</name>
    <name type="common">goldbreast splitfin</name>
    <dbReference type="NCBI Taxonomy" id="33524"/>
    <lineage>
        <taxon>Eukaryota</taxon>
        <taxon>Metazoa</taxon>
        <taxon>Chordata</taxon>
        <taxon>Craniata</taxon>
        <taxon>Vertebrata</taxon>
        <taxon>Euteleostomi</taxon>
        <taxon>Actinopterygii</taxon>
        <taxon>Neopterygii</taxon>
        <taxon>Teleostei</taxon>
        <taxon>Neoteleostei</taxon>
        <taxon>Acanthomorphata</taxon>
        <taxon>Ovalentaria</taxon>
        <taxon>Atherinomorphae</taxon>
        <taxon>Cyprinodontiformes</taxon>
        <taxon>Goodeidae</taxon>
        <taxon>Ilyodon</taxon>
    </lineage>
</organism>
<dbReference type="EMBL" id="JAHRIQ010040074">
    <property type="protein sequence ID" value="MEQ2234520.1"/>
    <property type="molecule type" value="Genomic_DNA"/>
</dbReference>
<keyword evidence="2" id="KW-1185">Reference proteome</keyword>
<dbReference type="Proteomes" id="UP001482620">
    <property type="component" value="Unassembled WGS sequence"/>
</dbReference>
<sequence length="100" mass="11652">MDGQQKTRAEVFPLIDPPSRLCLVCWAEKIILHPAQSFIFSSAVRQMVHSLTSCWFFHAEVQQAFVELFSLVSEFLLFRKQQQVNSEALSFYLKQDELLK</sequence>
<evidence type="ECO:0000313" key="1">
    <source>
        <dbReference type="EMBL" id="MEQ2234520.1"/>
    </source>
</evidence>